<comment type="similarity">
    <text evidence="2">Belongs to the threonine aldolase family.</text>
</comment>
<dbReference type="InterPro" id="IPR001597">
    <property type="entry name" value="ArAA_b-elim_lyase/Thr_aldolase"/>
</dbReference>
<comment type="caution">
    <text evidence="6">The sequence shown here is derived from an EMBL/GenBank/DDBJ whole genome shotgun (WGS) entry which is preliminary data.</text>
</comment>
<keyword evidence="4" id="KW-0663">Pyridoxal phosphate</keyword>
<dbReference type="EMBL" id="BAABBO010000007">
    <property type="protein sequence ID" value="GAA3956734.1"/>
    <property type="molecule type" value="Genomic_DNA"/>
</dbReference>
<dbReference type="CDD" id="cd06502">
    <property type="entry name" value="TA_like"/>
    <property type="match status" value="1"/>
</dbReference>
<dbReference type="NCBIfam" id="NF007825">
    <property type="entry name" value="PRK10534.1"/>
    <property type="match status" value="1"/>
</dbReference>
<evidence type="ECO:0000256" key="4">
    <source>
        <dbReference type="ARBA" id="ARBA00022898"/>
    </source>
</evidence>
<evidence type="ECO:0000259" key="5">
    <source>
        <dbReference type="Pfam" id="PF01212"/>
    </source>
</evidence>
<evidence type="ECO:0000256" key="3">
    <source>
        <dbReference type="ARBA" id="ARBA00011881"/>
    </source>
</evidence>
<dbReference type="InterPro" id="IPR015424">
    <property type="entry name" value="PyrdxlP-dep_Trfase"/>
</dbReference>
<gene>
    <name evidence="6" type="primary">ltaE</name>
    <name evidence="6" type="ORF">GCM10022278_14100</name>
</gene>
<dbReference type="PANTHER" id="PTHR48097:SF9">
    <property type="entry name" value="L-THREONINE ALDOLASE"/>
    <property type="match status" value="1"/>
</dbReference>
<dbReference type="SUPFAM" id="SSF53383">
    <property type="entry name" value="PLP-dependent transferases"/>
    <property type="match status" value="1"/>
</dbReference>
<evidence type="ECO:0000256" key="2">
    <source>
        <dbReference type="ARBA" id="ARBA00006966"/>
    </source>
</evidence>
<reference evidence="7" key="1">
    <citation type="journal article" date="2019" name="Int. J. Syst. Evol. Microbiol.">
        <title>The Global Catalogue of Microorganisms (GCM) 10K type strain sequencing project: providing services to taxonomists for standard genome sequencing and annotation.</title>
        <authorList>
            <consortium name="The Broad Institute Genomics Platform"/>
            <consortium name="The Broad Institute Genome Sequencing Center for Infectious Disease"/>
            <person name="Wu L."/>
            <person name="Ma J."/>
        </authorList>
    </citation>
    <scope>NUCLEOTIDE SEQUENCE [LARGE SCALE GENOMIC DNA]</scope>
    <source>
        <strain evidence="7">JCM 17555</strain>
    </source>
</reference>
<sequence length="337" mass="35992">MLDFRSDTVTRPSPEMRKAMANAEVGDDVYGDDPTVNSLQAYAADRLGFEAALFTPTGTQANLLAIMSHCGRGEEYLCGQSAHNYRYEGGGAAVLGSVQPQPIENEADGSIDLEKARKAIKADDFHFAMTRLLSLENTIGGKVLSLDYQNRARAFCDDYQLRLHLDGARIFNAAVASGCDVTAITGCYDSVSVCLSKGLGAPVGSLLLGDAAFIGRAIRLRKMLGGAMRQAGVLAAAARIALEQGPFRLHEDHANAAYLAAGLAEVPALEIDPSLTQTNIVYARCRSGRAAELKKALAAQGILITAGDPIRFVTHLDVDRAAVDQLLAAIKQFYRQS</sequence>
<dbReference type="Gene3D" id="3.40.640.10">
    <property type="entry name" value="Type I PLP-dependent aspartate aminotransferase-like (Major domain)"/>
    <property type="match status" value="1"/>
</dbReference>
<evidence type="ECO:0000313" key="7">
    <source>
        <dbReference type="Proteomes" id="UP001501337"/>
    </source>
</evidence>
<protein>
    <submittedName>
        <fullName evidence="6">Low-specificity L-threonine aldolase</fullName>
    </submittedName>
</protein>
<organism evidence="6 7">
    <name type="scientific">Allohahella marinimesophila</name>
    <dbReference type="NCBI Taxonomy" id="1054972"/>
    <lineage>
        <taxon>Bacteria</taxon>
        <taxon>Pseudomonadati</taxon>
        <taxon>Pseudomonadota</taxon>
        <taxon>Gammaproteobacteria</taxon>
        <taxon>Oceanospirillales</taxon>
        <taxon>Hahellaceae</taxon>
        <taxon>Allohahella</taxon>
    </lineage>
</organism>
<dbReference type="PANTHER" id="PTHR48097">
    <property type="entry name" value="L-THREONINE ALDOLASE-RELATED"/>
    <property type="match status" value="1"/>
</dbReference>
<evidence type="ECO:0000256" key="1">
    <source>
        <dbReference type="ARBA" id="ARBA00001933"/>
    </source>
</evidence>
<dbReference type="InterPro" id="IPR023603">
    <property type="entry name" value="Low_specificity_L-TA-like"/>
</dbReference>
<accession>A0ABP7NZK1</accession>
<dbReference type="PIRSF" id="PIRSF017617">
    <property type="entry name" value="Thr_aldolase"/>
    <property type="match status" value="1"/>
</dbReference>
<name>A0ABP7NZK1_9GAMM</name>
<comment type="cofactor">
    <cofactor evidence="1">
        <name>pyridoxal 5'-phosphate</name>
        <dbReference type="ChEBI" id="CHEBI:597326"/>
    </cofactor>
</comment>
<proteinExistence type="inferred from homology"/>
<dbReference type="InterPro" id="IPR015421">
    <property type="entry name" value="PyrdxlP-dep_Trfase_major"/>
</dbReference>
<dbReference type="Pfam" id="PF01212">
    <property type="entry name" value="Beta_elim_lyase"/>
    <property type="match status" value="1"/>
</dbReference>
<dbReference type="InterPro" id="IPR015422">
    <property type="entry name" value="PyrdxlP-dep_Trfase_small"/>
</dbReference>
<dbReference type="NCBIfam" id="NF041359">
    <property type="entry name" value="GntG_guanitoxin"/>
    <property type="match status" value="1"/>
</dbReference>
<dbReference type="Gene3D" id="3.90.1150.10">
    <property type="entry name" value="Aspartate Aminotransferase, domain 1"/>
    <property type="match status" value="1"/>
</dbReference>
<dbReference type="Proteomes" id="UP001501337">
    <property type="component" value="Unassembled WGS sequence"/>
</dbReference>
<comment type="subunit">
    <text evidence="3">Homotetramer.</text>
</comment>
<keyword evidence="7" id="KW-1185">Reference proteome</keyword>
<evidence type="ECO:0000313" key="6">
    <source>
        <dbReference type="EMBL" id="GAA3956734.1"/>
    </source>
</evidence>
<feature type="domain" description="Aromatic amino acid beta-eliminating lyase/threonine aldolase" evidence="5">
    <location>
        <begin position="3"/>
        <end position="284"/>
    </location>
</feature>
<dbReference type="RefSeq" id="WP_344804715.1">
    <property type="nucleotide sequence ID" value="NZ_BAABBO010000007.1"/>
</dbReference>